<comment type="caution">
    <text evidence="3">The sequence shown here is derived from an EMBL/GenBank/DDBJ whole genome shotgun (WGS) entry which is preliminary data.</text>
</comment>
<dbReference type="InterPro" id="IPR035965">
    <property type="entry name" value="PAS-like_dom_sf"/>
</dbReference>
<feature type="domain" description="GGDEF" evidence="2">
    <location>
        <begin position="191"/>
        <end position="322"/>
    </location>
</feature>
<dbReference type="InterPro" id="IPR013655">
    <property type="entry name" value="PAS_fold_3"/>
</dbReference>
<evidence type="ECO:0000313" key="3">
    <source>
        <dbReference type="EMBL" id="GGD16751.1"/>
    </source>
</evidence>
<evidence type="ECO:0008006" key="5">
    <source>
        <dbReference type="Google" id="ProtNLM"/>
    </source>
</evidence>
<dbReference type="Gene3D" id="3.30.450.20">
    <property type="entry name" value="PAS domain"/>
    <property type="match status" value="1"/>
</dbReference>
<dbReference type="Gene3D" id="2.10.70.100">
    <property type="match status" value="1"/>
</dbReference>
<evidence type="ECO:0000259" key="2">
    <source>
        <dbReference type="PROSITE" id="PS50887"/>
    </source>
</evidence>
<dbReference type="PANTHER" id="PTHR44757">
    <property type="entry name" value="DIGUANYLATE CYCLASE DGCP"/>
    <property type="match status" value="1"/>
</dbReference>
<dbReference type="InterPro" id="IPR052155">
    <property type="entry name" value="Biofilm_reg_signaling"/>
</dbReference>
<dbReference type="Proteomes" id="UP000613160">
    <property type="component" value="Unassembled WGS sequence"/>
</dbReference>
<dbReference type="PANTHER" id="PTHR44757:SF2">
    <property type="entry name" value="BIOFILM ARCHITECTURE MAINTENANCE PROTEIN MBAA"/>
    <property type="match status" value="1"/>
</dbReference>
<dbReference type="PROSITE" id="PS50113">
    <property type="entry name" value="PAC"/>
    <property type="match status" value="1"/>
</dbReference>
<name>A0A917DAA4_9HYPH</name>
<dbReference type="Pfam" id="PF08447">
    <property type="entry name" value="PAS_3"/>
    <property type="match status" value="1"/>
</dbReference>
<gene>
    <name evidence="3" type="ORF">GCM10011335_19510</name>
</gene>
<dbReference type="SUPFAM" id="SSF55073">
    <property type="entry name" value="Nucleotide cyclase"/>
    <property type="match status" value="1"/>
</dbReference>
<dbReference type="NCBIfam" id="TIGR00254">
    <property type="entry name" value="GGDEF"/>
    <property type="match status" value="1"/>
</dbReference>
<dbReference type="InterPro" id="IPR000160">
    <property type="entry name" value="GGDEF_dom"/>
</dbReference>
<dbReference type="EMBL" id="BMJJ01000004">
    <property type="protein sequence ID" value="GGD16751.1"/>
    <property type="molecule type" value="Genomic_DNA"/>
</dbReference>
<sequence>MPSLPEDAVATIGRLQALIREQDAVIRSQAEALAQSHQLFERASAAARIGVWQCDLSDDSLTWSDVVYDLFDAPRGSVLDRASTVECYTPQSREALHTLRSQAIAERSGFTLDAEIVTPQGRHRWIRLTATVQCENGVAVRIFGMKQDITDEKILSDRTRYLAEFDSMTGLANRHRFEDRLASIGAHATSAIGSLLLVDLDGFKQINDTFGHALGDECLVEMARRLGQSCHGAELVARIGGDEFAILLGADLAETEVLDQAARIVTALSQPVECTDLTLTLSASVGIALVKDSAPSDLFRHADNALYAAKAAGRNTFRLFQNFV</sequence>
<reference evidence="3" key="2">
    <citation type="submission" date="2020-09" db="EMBL/GenBank/DDBJ databases">
        <authorList>
            <person name="Sun Q."/>
            <person name="Zhou Y."/>
        </authorList>
    </citation>
    <scope>NUCLEOTIDE SEQUENCE</scope>
    <source>
        <strain evidence="3">CGMCC 1.15493</strain>
    </source>
</reference>
<evidence type="ECO:0000259" key="1">
    <source>
        <dbReference type="PROSITE" id="PS50113"/>
    </source>
</evidence>
<protein>
    <recommendedName>
        <fullName evidence="5">Diguanylate cyclase</fullName>
    </recommendedName>
</protein>
<dbReference type="PROSITE" id="PS50887">
    <property type="entry name" value="GGDEF"/>
    <property type="match status" value="1"/>
</dbReference>
<dbReference type="SMART" id="SM00267">
    <property type="entry name" value="GGDEF"/>
    <property type="match status" value="1"/>
</dbReference>
<dbReference type="Pfam" id="PF00990">
    <property type="entry name" value="GGDEF"/>
    <property type="match status" value="1"/>
</dbReference>
<accession>A0A917DAA4</accession>
<reference evidence="3" key="1">
    <citation type="journal article" date="2014" name="Int. J. Syst. Evol. Microbiol.">
        <title>Complete genome sequence of Corynebacterium casei LMG S-19264T (=DSM 44701T), isolated from a smear-ripened cheese.</title>
        <authorList>
            <consortium name="US DOE Joint Genome Institute (JGI-PGF)"/>
            <person name="Walter F."/>
            <person name="Albersmeier A."/>
            <person name="Kalinowski J."/>
            <person name="Ruckert C."/>
        </authorList>
    </citation>
    <scope>NUCLEOTIDE SEQUENCE</scope>
    <source>
        <strain evidence="3">CGMCC 1.15493</strain>
    </source>
</reference>
<dbReference type="Gene3D" id="3.30.70.270">
    <property type="match status" value="1"/>
</dbReference>
<proteinExistence type="predicted"/>
<organism evidence="3 4">
    <name type="scientific">Aureimonas glaciei</name>
    <dbReference type="NCBI Taxonomy" id="1776957"/>
    <lineage>
        <taxon>Bacteria</taxon>
        <taxon>Pseudomonadati</taxon>
        <taxon>Pseudomonadota</taxon>
        <taxon>Alphaproteobacteria</taxon>
        <taxon>Hyphomicrobiales</taxon>
        <taxon>Aurantimonadaceae</taxon>
        <taxon>Aureimonas</taxon>
    </lineage>
</organism>
<dbReference type="InterPro" id="IPR043128">
    <property type="entry name" value="Rev_trsase/Diguanyl_cyclase"/>
</dbReference>
<dbReference type="CDD" id="cd01949">
    <property type="entry name" value="GGDEF"/>
    <property type="match status" value="1"/>
</dbReference>
<keyword evidence="4" id="KW-1185">Reference proteome</keyword>
<evidence type="ECO:0000313" key="4">
    <source>
        <dbReference type="Proteomes" id="UP000613160"/>
    </source>
</evidence>
<dbReference type="InterPro" id="IPR029787">
    <property type="entry name" value="Nucleotide_cyclase"/>
</dbReference>
<dbReference type="SUPFAM" id="SSF55785">
    <property type="entry name" value="PYP-like sensor domain (PAS domain)"/>
    <property type="match status" value="1"/>
</dbReference>
<feature type="domain" description="PAC" evidence="1">
    <location>
        <begin position="110"/>
        <end position="161"/>
    </location>
</feature>
<dbReference type="InterPro" id="IPR000700">
    <property type="entry name" value="PAS-assoc_C"/>
</dbReference>
<dbReference type="RefSeq" id="WP_188850418.1">
    <property type="nucleotide sequence ID" value="NZ_BMJJ01000004.1"/>
</dbReference>
<dbReference type="AlphaFoldDB" id="A0A917DAA4"/>